<keyword evidence="4" id="KW-1185">Reference proteome</keyword>
<dbReference type="Pfam" id="PF13229">
    <property type="entry name" value="Beta_helix"/>
    <property type="match status" value="1"/>
</dbReference>
<dbReference type="EMBL" id="LWMW01000033">
    <property type="protein sequence ID" value="KZX17522.1"/>
    <property type="molecule type" value="Genomic_DNA"/>
</dbReference>
<dbReference type="SMART" id="SM00710">
    <property type="entry name" value="PbH1"/>
    <property type="match status" value="21"/>
</dbReference>
<accession>A0A166FC54</accession>
<dbReference type="InterPro" id="IPR012332">
    <property type="entry name" value="Autotransporter_pectin_lyase_C"/>
</dbReference>
<dbReference type="Gene3D" id="2.60.40.10">
    <property type="entry name" value="Immunoglobulins"/>
    <property type="match status" value="2"/>
</dbReference>
<comment type="caution">
    <text evidence="3">The sequence shown here is derived from an EMBL/GenBank/DDBJ whole genome shotgun (WGS) entry which is preliminary data.</text>
</comment>
<evidence type="ECO:0000313" key="3">
    <source>
        <dbReference type="EMBL" id="KZX17522.1"/>
    </source>
</evidence>
<dbReference type="SUPFAM" id="SSF49464">
    <property type="entry name" value="Carboxypeptidase regulatory domain-like"/>
    <property type="match status" value="1"/>
</dbReference>
<evidence type="ECO:0000313" key="4">
    <source>
        <dbReference type="Proteomes" id="UP000077275"/>
    </source>
</evidence>
<evidence type="ECO:0000259" key="2">
    <source>
        <dbReference type="Pfam" id="PF13229"/>
    </source>
</evidence>
<dbReference type="InterPro" id="IPR039448">
    <property type="entry name" value="Beta_helix"/>
</dbReference>
<gene>
    <name evidence="3" type="ORF">MBCUT_01970</name>
</gene>
<reference evidence="3 4" key="1">
    <citation type="submission" date="2016-04" db="EMBL/GenBank/DDBJ databases">
        <title>Genome sequence of Methanobrevibacter cuticularis DSM 11139.</title>
        <authorList>
            <person name="Poehlein A."/>
            <person name="Seedorf H."/>
            <person name="Daniel R."/>
        </authorList>
    </citation>
    <scope>NUCLEOTIDE SEQUENCE [LARGE SCALE GENOMIC DNA]</scope>
    <source>
        <strain evidence="3 4">DSM 11139</strain>
    </source>
</reference>
<dbReference type="InterPro" id="IPR008969">
    <property type="entry name" value="CarboxyPept-like_regulatory"/>
</dbReference>
<sequence length="1118" mass="119196">MKMFIKNKRFMSFSLIVLAILVCFTVSGVSAGSHEFISSNTTAEFQSIIDIDNDADLEINLTSASYNNILGPINVTRSNVTIQGKGNPVITGSGSGILFNITAPNVRIINLTIVDYTSAIASNSSDLTISGNNITTSGVSINLTSSGGDLNNITIEDNVIVSSIANTNYGAVYVYAPTNSRAVIDVSLINNNITGNGASNSNGVRFNTVGCSLDLIFENNNITGTSNYGVYLYASSSNNTNITFTNNNITGTSNYGVYLYTPSSINSQFTLTNNNITGTSGSGVYLDASSSNNVNITFTNNNVTGTYEGVYLYTPSSINSQFTLTNNNITGTSNYGVYLSPSNNNSQFTFTNNNITGTYGVYLYASSSNNVNITFTNNNITGTYGVYLVSLTSINSQFTFTNNNITGTSSYGVYLSTIDGNNVEFTFTNNNIKGTPRGVDLTVVRGNNVEFTFTNNNITGTYGVYLYAYSNNNNITFNENNITGGSYAVYVYPTGNFFSGIRFLNNTINATSGDGFGFSTGSVIGVSDFIVRGNTIYAENGAGLNFTGLFAGSLVNVTVEYNRIISLVGVNITSYNDNSSFDYNWWGVDDIANKIFGIDTNNHYILNITNSSSLDDVHFGDIVSFYLLVLNTTRDNTDVGNLPDFVINGTLNGVPYNVSRADGFVYEFTVPKGGTNILDASLDAAYNITTFGATQANTNSTIVVNPDSVKIGENVTVSGVLANHTGINGINVTVDGTLFENVTVNPDGSWSLNYTTNVTGILDIVVSFAGNENYTAFSNSTTFNVTKLAVNSTINIPSNVKVGKTITIDGILVDENGNPVANALINVTIDGVLFENVTVNPDGSWSLNYTTNVTGILDIVVSFAGNENYTAFSNSTTFNVTKLGVNSTINVPGTINVGKTITIDGVLVDENGNVVANAVVSVSVGGKVYSLKTDNSGRWSLTYKPTHVGSVNAVLNYAGSDKYFSYTNTTTFNVVKGKAIVDATVVKNSDGSVDVIVTVTDEDGDPIPNYKVNVELDGKHIGDIVTDVFGVGRIHIPSSKLSDGHHVITVLSDDENYNANPVSAEFEIQNNKNDTNNPNKTSNNPVATATMKNTGMPIIAIILVLLTTIGISIRKKQD</sequence>
<feature type="transmembrane region" description="Helical" evidence="1">
    <location>
        <begin position="1094"/>
        <end position="1113"/>
    </location>
</feature>
<dbReference type="Gene3D" id="2.160.20.20">
    <property type="match status" value="1"/>
</dbReference>
<dbReference type="InterPro" id="IPR006626">
    <property type="entry name" value="PbH1"/>
</dbReference>
<dbReference type="Proteomes" id="UP000077275">
    <property type="component" value="Unassembled WGS sequence"/>
</dbReference>
<dbReference type="SUPFAM" id="SSF51126">
    <property type="entry name" value="Pectin lyase-like"/>
    <property type="match status" value="2"/>
</dbReference>
<protein>
    <recommendedName>
        <fullName evidence="2">Right handed beta helix domain-containing protein</fullName>
    </recommendedName>
</protein>
<name>A0A166FC54_9EURY</name>
<feature type="domain" description="Right handed beta helix" evidence="2">
    <location>
        <begin position="266"/>
        <end position="432"/>
    </location>
</feature>
<organism evidence="3 4">
    <name type="scientific">Methanobrevibacter cuticularis</name>
    <dbReference type="NCBI Taxonomy" id="47311"/>
    <lineage>
        <taxon>Archaea</taxon>
        <taxon>Methanobacteriati</taxon>
        <taxon>Methanobacteriota</taxon>
        <taxon>Methanomada group</taxon>
        <taxon>Methanobacteria</taxon>
        <taxon>Methanobacteriales</taxon>
        <taxon>Methanobacteriaceae</taxon>
        <taxon>Methanobrevibacter</taxon>
    </lineage>
</organism>
<dbReference type="InterPro" id="IPR013783">
    <property type="entry name" value="Ig-like_fold"/>
</dbReference>
<proteinExistence type="predicted"/>
<dbReference type="Gene3D" id="2.160.20.10">
    <property type="entry name" value="Single-stranded right-handed beta-helix, Pectin lyase-like"/>
    <property type="match status" value="1"/>
</dbReference>
<keyword evidence="1" id="KW-1133">Transmembrane helix</keyword>
<dbReference type="PANTHER" id="PTHR42264">
    <property type="entry name" value="EPHRIN_REC_LIKE DOMAIN-CONTAINING PROTEIN"/>
    <property type="match status" value="1"/>
</dbReference>
<keyword evidence="1" id="KW-0472">Membrane</keyword>
<dbReference type="AlphaFoldDB" id="A0A166FC54"/>
<dbReference type="InterPro" id="IPR012334">
    <property type="entry name" value="Pectin_lyas_fold"/>
</dbReference>
<dbReference type="InterPro" id="IPR011050">
    <property type="entry name" value="Pectin_lyase_fold/virulence"/>
</dbReference>
<keyword evidence="1" id="KW-0812">Transmembrane</keyword>
<evidence type="ECO:0000256" key="1">
    <source>
        <dbReference type="SAM" id="Phobius"/>
    </source>
</evidence>
<dbReference type="PATRIC" id="fig|47311.3.peg.214"/>